<feature type="compositionally biased region" description="Basic and acidic residues" evidence="2">
    <location>
        <begin position="101"/>
        <end position="125"/>
    </location>
</feature>
<keyword evidence="3" id="KW-0812">Transmembrane</keyword>
<dbReference type="Pfam" id="PF03816">
    <property type="entry name" value="LytR_cpsA_psr"/>
    <property type="match status" value="1"/>
</dbReference>
<name>A0A8H9FX57_9MICO</name>
<keyword evidence="3" id="KW-0472">Membrane</keyword>
<evidence type="ECO:0000256" key="3">
    <source>
        <dbReference type="SAM" id="Phobius"/>
    </source>
</evidence>
<evidence type="ECO:0000256" key="1">
    <source>
        <dbReference type="ARBA" id="ARBA00006068"/>
    </source>
</evidence>
<feature type="compositionally biased region" description="Low complexity" evidence="2">
    <location>
        <begin position="7"/>
        <end position="22"/>
    </location>
</feature>
<dbReference type="PANTHER" id="PTHR33392:SF6">
    <property type="entry name" value="POLYISOPRENYL-TEICHOIC ACID--PEPTIDOGLYCAN TEICHOIC ACID TRANSFERASE TAGU"/>
    <property type="match status" value="1"/>
</dbReference>
<dbReference type="NCBIfam" id="TIGR00350">
    <property type="entry name" value="lytR_cpsA_psr"/>
    <property type="match status" value="1"/>
</dbReference>
<reference evidence="5" key="2">
    <citation type="submission" date="2020-09" db="EMBL/GenBank/DDBJ databases">
        <authorList>
            <person name="Sun Q."/>
            <person name="Zhou Y."/>
        </authorList>
    </citation>
    <scope>NUCLEOTIDE SEQUENCE</scope>
    <source>
        <strain evidence="5">CGMCC 1.10749</strain>
    </source>
</reference>
<evidence type="ECO:0000259" key="4">
    <source>
        <dbReference type="Pfam" id="PF03816"/>
    </source>
</evidence>
<dbReference type="PANTHER" id="PTHR33392">
    <property type="entry name" value="POLYISOPRENYL-TEICHOIC ACID--PEPTIDOGLYCAN TEICHOIC ACID TRANSFERASE TAGU"/>
    <property type="match status" value="1"/>
</dbReference>
<sequence length="480" mass="51609">MRGVGDGAASARRFASRGIARSLWGVPDRPSRGDDARPIPQRGRPDEAGPAPEGEDAVYTVDTRGRRRTSSSAPTRNRRQERPTRRLPARDAAGLAAAEWGRADRGRTDGGRVERGRVERPRADRGPGGPGDPRAARPVGGRPERPARPVDDAPRRRRRWWRLVPVVLLAWLAFLVFSPFHAWSTVSRVDDAPSGERPAETPGSTYLLVGSDARDDLTPEQRRELGTGTAEGRRTDSIMLVHKPAGGGKSVIVSIPRDSYMPIPGHNSNKVNAAFSIGGPQLLVQTLEQVTGLRIDGYLEIGFGGFADVVNSLGGVDICVPFDMDDPKAHIDLKKGCQVLDGKNALGFVRARYSDPRGDIGRADRQRQFLGAIMKGAATPSTVLNPFRYWAFTHTAAGAVGVGQETGMRDAANILLAMRGAGNGSTLSLTVPIQSTNYQTAAGSSVKWDTERAKALFTMLREDQPLEAPPAGTDGKPSEG</sequence>
<feature type="domain" description="Cell envelope-related transcriptional attenuator" evidence="4">
    <location>
        <begin position="234"/>
        <end position="376"/>
    </location>
</feature>
<gene>
    <name evidence="5" type="ORF">GCM10011314_25030</name>
</gene>
<evidence type="ECO:0000313" key="5">
    <source>
        <dbReference type="EMBL" id="GGB84373.1"/>
    </source>
</evidence>
<accession>A0A8H9FX57</accession>
<comment type="caution">
    <text evidence="5">The sequence shown here is derived from an EMBL/GenBank/DDBJ whole genome shotgun (WGS) entry which is preliminary data.</text>
</comment>
<keyword evidence="3" id="KW-1133">Transmembrane helix</keyword>
<dbReference type="InterPro" id="IPR004474">
    <property type="entry name" value="LytR_CpsA_psr"/>
</dbReference>
<feature type="region of interest" description="Disordered" evidence="2">
    <location>
        <begin position="1"/>
        <end position="153"/>
    </location>
</feature>
<proteinExistence type="inferred from homology"/>
<feature type="region of interest" description="Disordered" evidence="2">
    <location>
        <begin position="188"/>
        <end position="213"/>
    </location>
</feature>
<feature type="compositionally biased region" description="Basic and acidic residues" evidence="2">
    <location>
        <begin position="142"/>
        <end position="153"/>
    </location>
</feature>
<organism evidence="5 6">
    <name type="scientific">Knoellia flava</name>
    <dbReference type="NCBI Taxonomy" id="913969"/>
    <lineage>
        <taxon>Bacteria</taxon>
        <taxon>Bacillati</taxon>
        <taxon>Actinomycetota</taxon>
        <taxon>Actinomycetes</taxon>
        <taxon>Micrococcales</taxon>
        <taxon>Intrasporangiaceae</taxon>
        <taxon>Knoellia</taxon>
    </lineage>
</organism>
<evidence type="ECO:0000313" key="6">
    <source>
        <dbReference type="Proteomes" id="UP000628079"/>
    </source>
</evidence>
<dbReference type="Proteomes" id="UP000628079">
    <property type="component" value="Unassembled WGS sequence"/>
</dbReference>
<protein>
    <recommendedName>
        <fullName evidence="4">Cell envelope-related transcriptional attenuator domain-containing protein</fullName>
    </recommendedName>
</protein>
<comment type="similarity">
    <text evidence="1">Belongs to the LytR/CpsA/Psr (LCP) family.</text>
</comment>
<dbReference type="AlphaFoldDB" id="A0A8H9FX57"/>
<feature type="compositionally biased region" description="Basic and acidic residues" evidence="2">
    <location>
        <begin position="29"/>
        <end position="47"/>
    </location>
</feature>
<feature type="compositionally biased region" description="Low complexity" evidence="2">
    <location>
        <begin position="132"/>
        <end position="141"/>
    </location>
</feature>
<feature type="transmembrane region" description="Helical" evidence="3">
    <location>
        <begin position="163"/>
        <end position="183"/>
    </location>
</feature>
<dbReference type="EMBL" id="BMEA01000002">
    <property type="protein sequence ID" value="GGB84373.1"/>
    <property type="molecule type" value="Genomic_DNA"/>
</dbReference>
<reference evidence="5" key="1">
    <citation type="journal article" date="2014" name="Int. J. Syst. Evol. Microbiol.">
        <title>Complete genome sequence of Corynebacterium casei LMG S-19264T (=DSM 44701T), isolated from a smear-ripened cheese.</title>
        <authorList>
            <consortium name="US DOE Joint Genome Institute (JGI-PGF)"/>
            <person name="Walter F."/>
            <person name="Albersmeier A."/>
            <person name="Kalinowski J."/>
            <person name="Ruckert C."/>
        </authorList>
    </citation>
    <scope>NUCLEOTIDE SEQUENCE</scope>
    <source>
        <strain evidence="5">CGMCC 1.10749</strain>
    </source>
</reference>
<dbReference type="InterPro" id="IPR050922">
    <property type="entry name" value="LytR/CpsA/Psr_CW_biosynth"/>
</dbReference>
<dbReference type="Gene3D" id="3.40.630.190">
    <property type="entry name" value="LCP protein"/>
    <property type="match status" value="1"/>
</dbReference>
<feature type="compositionally biased region" description="Low complexity" evidence="2">
    <location>
        <begin position="90"/>
        <end position="100"/>
    </location>
</feature>
<evidence type="ECO:0000256" key="2">
    <source>
        <dbReference type="SAM" id="MobiDB-lite"/>
    </source>
</evidence>